<evidence type="ECO:0000313" key="2">
    <source>
        <dbReference type="EMBL" id="CDJ44183.1"/>
    </source>
</evidence>
<feature type="compositionally biased region" description="Pro residues" evidence="1">
    <location>
        <begin position="1"/>
        <end position="11"/>
    </location>
</feature>
<dbReference type="VEuPathDB" id="ToxoDB:ETH2_0823300"/>
<sequence>MGGPPRGPPAPLLRSVRGHLGGPHRSTLFGGPPMRFLREALKEPPAVPSLGAPRDSLAGTLGGPQGAPLPPRGALKRGPQRQLGAPGAPGETLLGAFLKAPLEGPLGAPLGSLGAPLGPPRAPRAVGAFRSIGFWRRREAELLLLLQQQQQEAAKQLAAGSLWHIWNPPGVVFTSRR</sequence>
<dbReference type="Proteomes" id="UP000030747">
    <property type="component" value="Unassembled WGS sequence"/>
</dbReference>
<reference evidence="2" key="1">
    <citation type="submission" date="2013-10" db="EMBL/GenBank/DDBJ databases">
        <title>Genomic analysis of the causative agents of coccidiosis in chickens.</title>
        <authorList>
            <person name="Reid A.J."/>
            <person name="Blake D."/>
            <person name="Billington K."/>
            <person name="Browne H."/>
            <person name="Dunn M."/>
            <person name="Hung S."/>
            <person name="Kawahara F."/>
            <person name="Miranda-Saavedra D."/>
            <person name="Mourier T."/>
            <person name="Nagra H."/>
            <person name="Otto T.D."/>
            <person name="Rawlings N."/>
            <person name="Sanchez A."/>
            <person name="Sanders M."/>
            <person name="Subramaniam C."/>
            <person name="Tay Y."/>
            <person name="Dear P."/>
            <person name="Doerig C."/>
            <person name="Gruber A."/>
            <person name="Parkinson J."/>
            <person name="Shirley M."/>
            <person name="Wan K.L."/>
            <person name="Berriman M."/>
            <person name="Tomley F."/>
            <person name="Pain A."/>
        </authorList>
    </citation>
    <scope>NUCLEOTIDE SEQUENCE [LARGE SCALE GENOMIC DNA]</scope>
    <source>
        <strain evidence="2">Houghton</strain>
    </source>
</reference>
<gene>
    <name evidence="2" type="ORF">ETH_00040590</name>
</gene>
<keyword evidence="3" id="KW-1185">Reference proteome</keyword>
<proteinExistence type="predicted"/>
<feature type="region of interest" description="Disordered" evidence="1">
    <location>
        <begin position="1"/>
        <end position="29"/>
    </location>
</feature>
<accession>U6L4P7</accession>
<dbReference type="AlphaFoldDB" id="U6L4P7"/>
<reference evidence="2" key="2">
    <citation type="submission" date="2013-10" db="EMBL/GenBank/DDBJ databases">
        <authorList>
            <person name="Aslett M."/>
        </authorList>
    </citation>
    <scope>NUCLEOTIDE SEQUENCE [LARGE SCALE GENOMIC DNA]</scope>
    <source>
        <strain evidence="2">Houghton</strain>
    </source>
</reference>
<organism evidence="2 3">
    <name type="scientific">Eimeria tenella</name>
    <name type="common">Coccidian parasite</name>
    <dbReference type="NCBI Taxonomy" id="5802"/>
    <lineage>
        <taxon>Eukaryota</taxon>
        <taxon>Sar</taxon>
        <taxon>Alveolata</taxon>
        <taxon>Apicomplexa</taxon>
        <taxon>Conoidasida</taxon>
        <taxon>Coccidia</taxon>
        <taxon>Eucoccidiorida</taxon>
        <taxon>Eimeriorina</taxon>
        <taxon>Eimeriidae</taxon>
        <taxon>Eimeria</taxon>
    </lineage>
</organism>
<evidence type="ECO:0000313" key="3">
    <source>
        <dbReference type="Proteomes" id="UP000030747"/>
    </source>
</evidence>
<dbReference type="GeneID" id="25257158"/>
<name>U6L4P7_EIMTE</name>
<protein>
    <submittedName>
        <fullName evidence="2">Uncharacterized protein</fullName>
    </submittedName>
</protein>
<dbReference type="VEuPathDB" id="ToxoDB:ETH_00040590"/>
<dbReference type="EMBL" id="HG676636">
    <property type="protein sequence ID" value="CDJ44183.1"/>
    <property type="molecule type" value="Genomic_DNA"/>
</dbReference>
<dbReference type="RefSeq" id="XP_013234932.1">
    <property type="nucleotide sequence ID" value="XM_013379478.1"/>
</dbReference>
<evidence type="ECO:0000256" key="1">
    <source>
        <dbReference type="SAM" id="MobiDB-lite"/>
    </source>
</evidence>
<feature type="region of interest" description="Disordered" evidence="1">
    <location>
        <begin position="45"/>
        <end position="90"/>
    </location>
</feature>